<dbReference type="Pfam" id="PF13206">
    <property type="entry name" value="VSG_B"/>
    <property type="match status" value="1"/>
</dbReference>
<sequence length="516" mass="55380">MIGQWPKIFLITLAFTSPALATFQADNAADLQLLCTAVALDGAEPSKLTTAAADDAAIKHARALNMSVADKAWQEIFAGGKSKNNWAAKTKKETAEPFKSHWETSYDQWVEDKETVDSGSGESKWLTLNPRPASAAAIQAAAEQINATLNQLLEEPTELEKQRAAATVTHPNKAKAELLQALYDSSVTEAKFATGKTIQDGATYSNGCAANAGLSIYGDIMCICGRQGAGNSDQCDTSNIAFKWNSANDQSVIDSIKTKCKSFQMKTYTAANLEDIKQRILARIKYDKTAGNALVACLGKTSSGLCNGNSGQSCAQYTFDAAEHAASTGGLKIPWLRHLAAAASALRQAEDSARRTTQIADKIKFLTNAISAAHTAKRYENRAIQEDTDKTKQNQGHTTEQNEKQKQCGQNTNKTAEECTKLGCDYDAENKKCKPKPGAENTGAGGGEKKEGATATGVNCSSHSTKEACEKENEGQKPGEKAKCSWIEDKCKDSSILLNKHFALSMVSAAFVTLLF</sequence>
<evidence type="ECO:0000259" key="11">
    <source>
        <dbReference type="Pfam" id="PF10659"/>
    </source>
</evidence>
<keyword evidence="4" id="KW-0336">GPI-anchor</keyword>
<dbReference type="VEuPathDB" id="TriTrypDB:Tbg972.7.7540"/>
<feature type="region of interest" description="Disordered" evidence="9">
    <location>
        <begin position="435"/>
        <end position="482"/>
    </location>
</feature>
<evidence type="ECO:0000256" key="5">
    <source>
        <dbReference type="ARBA" id="ARBA00022729"/>
    </source>
</evidence>
<evidence type="ECO:0000256" key="1">
    <source>
        <dbReference type="ARBA" id="ARBA00002523"/>
    </source>
</evidence>
<dbReference type="VEuPathDB" id="TriTrypDB:Tb1125.4.5560"/>
<dbReference type="InterPro" id="IPR019609">
    <property type="entry name" value="Variant_surf_glycoprt_trypan_C"/>
</dbReference>
<evidence type="ECO:0000256" key="6">
    <source>
        <dbReference type="ARBA" id="ARBA00023136"/>
    </source>
</evidence>
<feature type="domain" description="Trypanosome variant surface glycoprotein C-terminal" evidence="11">
    <location>
        <begin position="411"/>
        <end position="515"/>
    </location>
</feature>
<keyword evidence="7" id="KW-0325">Glycoprotein</keyword>
<evidence type="ECO:0000256" key="7">
    <source>
        <dbReference type="ARBA" id="ARBA00023180"/>
    </source>
</evidence>
<feature type="compositionally biased region" description="Basic and acidic residues" evidence="9">
    <location>
        <begin position="378"/>
        <end position="392"/>
    </location>
</feature>
<evidence type="ECO:0000313" key="13">
    <source>
        <dbReference type="EMBL" id="ARB50556.1"/>
    </source>
</evidence>
<dbReference type="VEuPathDB" id="TriTrypDB:Tb927.4.5560"/>
<dbReference type="VEuPathDB" id="TriTrypDB:Tb427_000241500"/>
<organism evidence="13">
    <name type="scientific">Trypanosoma brucei</name>
    <dbReference type="NCBI Taxonomy" id="5691"/>
    <lineage>
        <taxon>Eukaryota</taxon>
        <taxon>Discoba</taxon>
        <taxon>Euglenozoa</taxon>
        <taxon>Kinetoplastea</taxon>
        <taxon>Metakinetoplastina</taxon>
        <taxon>Trypanosomatida</taxon>
        <taxon>Trypanosomatidae</taxon>
        <taxon>Trypanosoma</taxon>
    </lineage>
</organism>
<reference evidence="13" key="1">
    <citation type="submission" date="2016-12" db="EMBL/GenBank/DDBJ databases">
        <title>Extending the VSGnome of Trypanosoma brucei strain TREU927.</title>
        <authorList>
            <person name="Cross G.A."/>
        </authorList>
    </citation>
    <scope>NUCLEOTIDE SEQUENCE</scope>
    <source>
        <strain evidence="13">Tb927.99.165</strain>
    </source>
</reference>
<keyword evidence="6" id="KW-0472">Membrane</keyword>
<evidence type="ECO:0000256" key="3">
    <source>
        <dbReference type="ARBA" id="ARBA00022475"/>
    </source>
</evidence>
<keyword evidence="5 10" id="KW-0732">Signal</keyword>
<proteinExistence type="predicted"/>
<dbReference type="GO" id="GO:0005886">
    <property type="term" value="C:plasma membrane"/>
    <property type="evidence" value="ECO:0007669"/>
    <property type="project" value="UniProtKB-SubCell"/>
</dbReference>
<dbReference type="InterPro" id="IPR025932">
    <property type="entry name" value="Trypano_VSG_B_N_dom"/>
</dbReference>
<feature type="signal peptide" evidence="10">
    <location>
        <begin position="1"/>
        <end position="21"/>
    </location>
</feature>
<dbReference type="GO" id="GO:0098552">
    <property type="term" value="C:side of membrane"/>
    <property type="evidence" value="ECO:0007669"/>
    <property type="project" value="UniProtKB-KW"/>
</dbReference>
<dbReference type="Pfam" id="PF10659">
    <property type="entry name" value="Trypan_glycop_C"/>
    <property type="match status" value="1"/>
</dbReference>
<evidence type="ECO:0000256" key="10">
    <source>
        <dbReference type="SAM" id="SignalP"/>
    </source>
</evidence>
<comment type="subcellular location">
    <subcellularLocation>
        <location evidence="2">Cell membrane</location>
        <topology evidence="2">Lipid-anchor</topology>
        <topology evidence="2">GPI-anchor</topology>
    </subcellularLocation>
</comment>
<feature type="region of interest" description="Disordered" evidence="9">
    <location>
        <begin position="378"/>
        <end position="412"/>
    </location>
</feature>
<dbReference type="AlphaFoldDB" id="A0A1V0FZ43"/>
<accession>A0A1V0FZ43</accession>
<keyword evidence="3" id="KW-1003">Cell membrane</keyword>
<feature type="domain" description="Trypanosome variant surface glycoprotein B-type N-terminal" evidence="12">
    <location>
        <begin position="10"/>
        <end position="364"/>
    </location>
</feature>
<feature type="compositionally biased region" description="Basic and acidic residues" evidence="9">
    <location>
        <begin position="464"/>
        <end position="482"/>
    </location>
</feature>
<evidence type="ECO:0000259" key="12">
    <source>
        <dbReference type="Pfam" id="PF13206"/>
    </source>
</evidence>
<name>A0A1V0FZ43_9TRYP</name>
<protein>
    <submittedName>
        <fullName evidence="13">Variant surface glycoprotein</fullName>
    </submittedName>
</protein>
<evidence type="ECO:0000256" key="4">
    <source>
        <dbReference type="ARBA" id="ARBA00022622"/>
    </source>
</evidence>
<evidence type="ECO:0000256" key="2">
    <source>
        <dbReference type="ARBA" id="ARBA00004609"/>
    </source>
</evidence>
<dbReference type="EMBL" id="KY404305">
    <property type="protein sequence ID" value="ARB50556.1"/>
    <property type="molecule type" value="Genomic_DNA"/>
</dbReference>
<evidence type="ECO:0000256" key="9">
    <source>
        <dbReference type="SAM" id="MobiDB-lite"/>
    </source>
</evidence>
<evidence type="ECO:0000256" key="8">
    <source>
        <dbReference type="ARBA" id="ARBA00023288"/>
    </source>
</evidence>
<comment type="function">
    <text evidence="1">VSG forms a coat on the surface of the parasite. The trypanosome evades the immune response of the host by expressing a series of antigenically distinct VSGs from an estimated 1000 VSG genes.</text>
</comment>
<feature type="chain" id="PRO_5012979424" evidence="10">
    <location>
        <begin position="22"/>
        <end position="516"/>
    </location>
</feature>
<keyword evidence="8" id="KW-0449">Lipoprotein</keyword>